<protein>
    <recommendedName>
        <fullName evidence="1">non-specific serine/threonine protein kinase</fullName>
        <ecNumber evidence="1">2.7.11.1</ecNumber>
    </recommendedName>
</protein>
<keyword evidence="9" id="KW-1185">Reference proteome</keyword>
<gene>
    <name evidence="8" type="ORF">AWRI4233_LOCUS6943</name>
</gene>
<dbReference type="EMBL" id="CAIJEO010000008">
    <property type="protein sequence ID" value="CAD0098119.1"/>
    <property type="molecule type" value="Genomic_DNA"/>
</dbReference>
<accession>A0A9N8PJJ0</accession>
<dbReference type="InterPro" id="IPR000719">
    <property type="entry name" value="Prot_kinase_dom"/>
</dbReference>
<feature type="region of interest" description="Disordered" evidence="6">
    <location>
        <begin position="424"/>
        <end position="454"/>
    </location>
</feature>
<dbReference type="SUPFAM" id="SSF56112">
    <property type="entry name" value="Protein kinase-like (PK-like)"/>
    <property type="match status" value="1"/>
</dbReference>
<dbReference type="GO" id="GO:0005524">
    <property type="term" value="F:ATP binding"/>
    <property type="evidence" value="ECO:0007669"/>
    <property type="project" value="UniProtKB-KW"/>
</dbReference>
<keyword evidence="2" id="KW-0808">Transferase</keyword>
<dbReference type="InterPro" id="IPR011009">
    <property type="entry name" value="Kinase-like_dom_sf"/>
</dbReference>
<evidence type="ECO:0000256" key="5">
    <source>
        <dbReference type="ARBA" id="ARBA00022840"/>
    </source>
</evidence>
<evidence type="ECO:0000256" key="1">
    <source>
        <dbReference type="ARBA" id="ARBA00012513"/>
    </source>
</evidence>
<evidence type="ECO:0000313" key="9">
    <source>
        <dbReference type="Proteomes" id="UP000714618"/>
    </source>
</evidence>
<dbReference type="GO" id="GO:0004674">
    <property type="term" value="F:protein serine/threonine kinase activity"/>
    <property type="evidence" value="ECO:0007669"/>
    <property type="project" value="UniProtKB-EC"/>
</dbReference>
<keyword evidence="4" id="KW-0418">Kinase</keyword>
<sequence>MSDAGGYFPDPHRNDRIDIEQRAPPRLNAPEGHSWVFGQKLGAGGFGRAYLWNLVSNADQKIVDRVVLKYTEVRSEQIINQGLGTGQIREVFLQRYLVPNGTSPDKVFTVPLLGAEHCSWSLDSWRYYSPFFAFGDLYDLVRTQGVEDRRGSTLDGHRQIPEPFAWYILHRLVSAAVVMDTAFRTSERDNQVVHVDLKPENIFLGAPGSLGKNNNFPAYPPVYLGDFGNAHITYSRDPWDFLMYGCCTVGWSAPEITSFGGRLRKQWQAPGGSYTIGWIMQSIMMGVASWSNDIPWNTSHYGYEPRYEPLPKRTPAREAETPLRREYSPQLLDILNAMVCFKPEERPTPQQLLDVIEEYMPHFTQGMERWGTNEWFEELNSGGGFSEGDTSISETTPLRGDGPGVTKKFIDKFKHVFCVPRARPKRRRSPIDRDLSPSSAGRAKAASRKRRQDMVTRQIKEGLRPKLARYVSADPSDDIFILKDDLKIIHPKRPDTIGDPFEAPDPKPTHYMEDIDDVERYAAAKRAFERAHPNDYPLVGVQKYNFRKEGEEPGETVLGPTAKR</sequence>
<reference evidence="8" key="1">
    <citation type="submission" date="2020-06" db="EMBL/GenBank/DDBJ databases">
        <authorList>
            <person name="Onetto C."/>
        </authorList>
    </citation>
    <scope>NUCLEOTIDE SEQUENCE</scope>
</reference>
<dbReference type="Pfam" id="PF00069">
    <property type="entry name" value="Pkinase"/>
    <property type="match status" value="1"/>
</dbReference>
<dbReference type="Proteomes" id="UP000714618">
    <property type="component" value="Unassembled WGS sequence"/>
</dbReference>
<dbReference type="InterPro" id="IPR008271">
    <property type="entry name" value="Ser/Thr_kinase_AS"/>
</dbReference>
<dbReference type="PANTHER" id="PTHR43671:SF13">
    <property type="entry name" value="SERINE_THREONINE-PROTEIN KINASE NEK2"/>
    <property type="match status" value="1"/>
</dbReference>
<evidence type="ECO:0000256" key="6">
    <source>
        <dbReference type="SAM" id="MobiDB-lite"/>
    </source>
</evidence>
<dbReference type="SMART" id="SM00220">
    <property type="entry name" value="S_TKc"/>
    <property type="match status" value="1"/>
</dbReference>
<dbReference type="Gene3D" id="1.10.510.10">
    <property type="entry name" value="Transferase(Phosphotransferase) domain 1"/>
    <property type="match status" value="1"/>
</dbReference>
<keyword evidence="5" id="KW-0067">ATP-binding</keyword>
<dbReference type="PROSITE" id="PS00108">
    <property type="entry name" value="PROTEIN_KINASE_ST"/>
    <property type="match status" value="1"/>
</dbReference>
<feature type="region of interest" description="Disordered" evidence="6">
    <location>
        <begin position="381"/>
        <end position="403"/>
    </location>
</feature>
<dbReference type="PROSITE" id="PS50011">
    <property type="entry name" value="PROTEIN_KINASE_DOM"/>
    <property type="match status" value="1"/>
</dbReference>
<proteinExistence type="predicted"/>
<evidence type="ECO:0000256" key="4">
    <source>
        <dbReference type="ARBA" id="ARBA00022777"/>
    </source>
</evidence>
<name>A0A9N8PJJ0_9PEZI</name>
<feature type="non-terminal residue" evidence="8">
    <location>
        <position position="1"/>
    </location>
</feature>
<evidence type="ECO:0000256" key="3">
    <source>
        <dbReference type="ARBA" id="ARBA00022741"/>
    </source>
</evidence>
<dbReference type="InterPro" id="IPR050660">
    <property type="entry name" value="NEK_Ser/Thr_kinase"/>
</dbReference>
<dbReference type="EC" id="2.7.11.1" evidence="1"/>
<dbReference type="AlphaFoldDB" id="A0A9N8PJJ0"/>
<evidence type="ECO:0000259" key="7">
    <source>
        <dbReference type="PROSITE" id="PS50011"/>
    </source>
</evidence>
<evidence type="ECO:0000256" key="2">
    <source>
        <dbReference type="ARBA" id="ARBA00022679"/>
    </source>
</evidence>
<keyword evidence="3" id="KW-0547">Nucleotide-binding</keyword>
<evidence type="ECO:0000313" key="8">
    <source>
        <dbReference type="EMBL" id="CAD0098119.1"/>
    </source>
</evidence>
<comment type="caution">
    <text evidence="8">The sequence shown here is derived from an EMBL/GenBank/DDBJ whole genome shotgun (WGS) entry which is preliminary data.</text>
</comment>
<organism evidence="8 9">
    <name type="scientific">Aureobasidium mustum</name>
    <dbReference type="NCBI Taxonomy" id="2773714"/>
    <lineage>
        <taxon>Eukaryota</taxon>
        <taxon>Fungi</taxon>
        <taxon>Dikarya</taxon>
        <taxon>Ascomycota</taxon>
        <taxon>Pezizomycotina</taxon>
        <taxon>Dothideomycetes</taxon>
        <taxon>Dothideomycetidae</taxon>
        <taxon>Dothideales</taxon>
        <taxon>Saccotheciaceae</taxon>
        <taxon>Aureobasidium</taxon>
    </lineage>
</organism>
<dbReference type="OrthoDB" id="310217at2759"/>
<dbReference type="PANTHER" id="PTHR43671">
    <property type="entry name" value="SERINE/THREONINE-PROTEIN KINASE NEK"/>
    <property type="match status" value="1"/>
</dbReference>
<feature type="domain" description="Protein kinase" evidence="7">
    <location>
        <begin position="35"/>
        <end position="360"/>
    </location>
</feature>